<feature type="domain" description="Putative Flp pilus-assembly TadG-like N-terminal" evidence="1">
    <location>
        <begin position="13"/>
        <end position="58"/>
    </location>
</feature>
<dbReference type="AlphaFoldDB" id="A0A917YTC0"/>
<dbReference type="RefSeq" id="WP_188690092.1">
    <property type="nucleotide sequence ID" value="NZ_BMLS01000001.1"/>
</dbReference>
<organism evidence="2 3">
    <name type="scientific">Bowmanella pacifica</name>
    <dbReference type="NCBI Taxonomy" id="502051"/>
    <lineage>
        <taxon>Bacteria</taxon>
        <taxon>Pseudomonadati</taxon>
        <taxon>Pseudomonadota</taxon>
        <taxon>Gammaproteobacteria</taxon>
        <taxon>Alteromonadales</taxon>
        <taxon>Alteromonadaceae</taxon>
        <taxon>Bowmanella</taxon>
    </lineage>
</organism>
<dbReference type="EMBL" id="BMLS01000001">
    <property type="protein sequence ID" value="GGO65090.1"/>
    <property type="molecule type" value="Genomic_DNA"/>
</dbReference>
<evidence type="ECO:0000313" key="2">
    <source>
        <dbReference type="EMBL" id="GGO65090.1"/>
    </source>
</evidence>
<dbReference type="Pfam" id="PF13400">
    <property type="entry name" value="Tad"/>
    <property type="match status" value="1"/>
</dbReference>
<sequence>MKATIQTPSKQQGNILVLVAIGLAAMLSIAALALDSGHLLLNKSRLQSLVDSAALHGAKELDLGMSHNQTREAVLAVLQNNLQHQDMQELADALQLAGADNGSEQMTSQLEVSFSMRADPFVATSDPAARYVKVTLEDIPLQNFLAQLLNLNKNVAANALAGPSTALDECFDNLVPMVVCGIPGQPDYGLPLNQLYLMKMGSTTGSPIGPGNFQLIRLGDNSGGSDIRDAMAGMDYLGEACYSHGGDDSHIPTEPGNTTGPVAQGLNTRLGQWSGPVDEYNAPRDFNVCQGEKINLTNEGQLEEGAEDKAYRYANYQTDLSCGAYNGDIIEAEPAKAQRRILQVMIGDCTGETHGSSNIDYLGAGCFFLTQEVANKGNESYVIGEFIESCASTGTPSGDASDGIGPYTIVLYHVPGSTDS</sequence>
<gene>
    <name evidence="2" type="ORF">GCM10010982_06060</name>
</gene>
<dbReference type="InterPro" id="IPR028087">
    <property type="entry name" value="Tad_N"/>
</dbReference>
<name>A0A917YTC0_9ALTE</name>
<reference evidence="2" key="2">
    <citation type="submission" date="2020-09" db="EMBL/GenBank/DDBJ databases">
        <authorList>
            <person name="Sun Q."/>
            <person name="Zhou Y."/>
        </authorList>
    </citation>
    <scope>NUCLEOTIDE SEQUENCE</scope>
    <source>
        <strain evidence="2">CGMCC 1.7086</strain>
    </source>
</reference>
<keyword evidence="3" id="KW-1185">Reference proteome</keyword>
<protein>
    <recommendedName>
        <fullName evidence="1">Putative Flp pilus-assembly TadG-like N-terminal domain-containing protein</fullName>
    </recommendedName>
</protein>
<evidence type="ECO:0000259" key="1">
    <source>
        <dbReference type="Pfam" id="PF13400"/>
    </source>
</evidence>
<evidence type="ECO:0000313" key="3">
    <source>
        <dbReference type="Proteomes" id="UP000606935"/>
    </source>
</evidence>
<accession>A0A917YTC0</accession>
<proteinExistence type="predicted"/>
<reference evidence="2" key="1">
    <citation type="journal article" date="2014" name="Int. J. Syst. Evol. Microbiol.">
        <title>Complete genome sequence of Corynebacterium casei LMG S-19264T (=DSM 44701T), isolated from a smear-ripened cheese.</title>
        <authorList>
            <consortium name="US DOE Joint Genome Institute (JGI-PGF)"/>
            <person name="Walter F."/>
            <person name="Albersmeier A."/>
            <person name="Kalinowski J."/>
            <person name="Ruckert C."/>
        </authorList>
    </citation>
    <scope>NUCLEOTIDE SEQUENCE</scope>
    <source>
        <strain evidence="2">CGMCC 1.7086</strain>
    </source>
</reference>
<comment type="caution">
    <text evidence="2">The sequence shown here is derived from an EMBL/GenBank/DDBJ whole genome shotgun (WGS) entry which is preliminary data.</text>
</comment>
<dbReference type="Proteomes" id="UP000606935">
    <property type="component" value="Unassembled WGS sequence"/>
</dbReference>